<feature type="non-terminal residue" evidence="11">
    <location>
        <position position="837"/>
    </location>
</feature>
<dbReference type="Gene3D" id="1.25.40.20">
    <property type="entry name" value="Ankyrin repeat-containing domain"/>
    <property type="match status" value="1"/>
</dbReference>
<evidence type="ECO:0000256" key="5">
    <source>
        <dbReference type="ARBA" id="ARBA00022824"/>
    </source>
</evidence>
<feature type="compositionally biased region" description="Polar residues" evidence="9">
    <location>
        <begin position="827"/>
        <end position="837"/>
    </location>
</feature>
<keyword evidence="5" id="KW-0256">Endoplasmic reticulum</keyword>
<evidence type="ECO:0000256" key="4">
    <source>
        <dbReference type="ARBA" id="ARBA00022737"/>
    </source>
</evidence>
<sequence length="837" mass="93153">MAISVNEKGFTVLYEASQAAVDLVFVHGFNGHPKDTWTLKVKEQSKNWAKRHGQDDEIGDVARPSKRPKLPFFGRRPSPLHSTVTSAPASPGPSRTPTTDGTNGRDQAGSEGQRLKEVYWPADLACQTIPNSRILTYVYDAKVRHWLKGQVSKKTVYDHAWDMLCSLEAFRRDPNEERRPIVFIAHSLGGIVVKEALRRARACQPSKPHLYSILEATSSIIFFGTPHGGADPRNFIHHILAASAQALGVQANQQIVDTLMPNSERLTELREEIPAICQERNWLFISSNHMDMCRFPGLQDPEYVKIAAAMGRIMGTIEARSQDTPRATDSEHINRELSVVEDEHLPPAQEARYQGWKAAESITQETKSALIEQLYFTKIDERLTSLTAAQGRTCRWFLSKPEYTSWRNPANQPDNDGFLWTRGNLGTGKSTLMKFLFEDAKSKTKRDASQIVLSFFFLARGELEEKSTPELYRSLLHQLFQMVPDLQDSLEWMTADGARGIRTNGWNEEALKQTFRHAILKLGKHGHELFDVFWLDLGRIDFIDGGRTALSYAARGGHTAAVKTLLEMGAKVDVDATDNKAVVKLLLGTGKVDVDAKDKVGQTPLSWAAGNGHEAVVKLLRTTSIVPVAVFDPWHSVRAVVRASSPAGQSGSTKGSQKPMPGRPRSVPRSLRSSFLSAQVDNQALNIRCEFKEHTAPRYSKSKKCKAVFTICQVGPHGVFNEDGDSEGRRICYMLCYCGVDYYPSSAREIQFPNEIAEWVSPMNRLEQVIGQVALPTDCEVAASAQDHIVVEVADQPPTPKRPSRTSKPSAKVREAMQAIEDATITPRRTTSDGTRT</sequence>
<dbReference type="PANTHER" id="PTHR48182:SF2">
    <property type="entry name" value="PROTEIN SERAC1"/>
    <property type="match status" value="1"/>
</dbReference>
<dbReference type="Proteomes" id="UP001305647">
    <property type="component" value="Unassembled WGS sequence"/>
</dbReference>
<dbReference type="PROSITE" id="PS50088">
    <property type="entry name" value="ANK_REPEAT"/>
    <property type="match status" value="1"/>
</dbReference>
<dbReference type="InterPro" id="IPR029058">
    <property type="entry name" value="AB_hydrolase_fold"/>
</dbReference>
<proteinExistence type="predicted"/>
<keyword evidence="8" id="KW-0040">ANK repeat</keyword>
<keyword evidence="7" id="KW-0472">Membrane</keyword>
<dbReference type="InterPro" id="IPR052374">
    <property type="entry name" value="SERAC1"/>
</dbReference>
<dbReference type="GO" id="GO:0005783">
    <property type="term" value="C:endoplasmic reticulum"/>
    <property type="evidence" value="ECO:0007669"/>
    <property type="project" value="UniProtKB-SubCell"/>
</dbReference>
<dbReference type="InterPro" id="IPR002110">
    <property type="entry name" value="Ankyrin_rpt"/>
</dbReference>
<dbReference type="SUPFAM" id="SSF53474">
    <property type="entry name" value="alpha/beta-Hydrolases"/>
    <property type="match status" value="1"/>
</dbReference>
<reference evidence="11" key="1">
    <citation type="journal article" date="2023" name="Mol. Phylogenet. Evol.">
        <title>Genome-scale phylogeny and comparative genomics of the fungal order Sordariales.</title>
        <authorList>
            <person name="Hensen N."/>
            <person name="Bonometti L."/>
            <person name="Westerberg I."/>
            <person name="Brannstrom I.O."/>
            <person name="Guillou S."/>
            <person name="Cros-Aarteil S."/>
            <person name="Calhoun S."/>
            <person name="Haridas S."/>
            <person name="Kuo A."/>
            <person name="Mondo S."/>
            <person name="Pangilinan J."/>
            <person name="Riley R."/>
            <person name="LaButti K."/>
            <person name="Andreopoulos B."/>
            <person name="Lipzen A."/>
            <person name="Chen C."/>
            <person name="Yan M."/>
            <person name="Daum C."/>
            <person name="Ng V."/>
            <person name="Clum A."/>
            <person name="Steindorff A."/>
            <person name="Ohm R.A."/>
            <person name="Martin F."/>
            <person name="Silar P."/>
            <person name="Natvig D.O."/>
            <person name="Lalanne C."/>
            <person name="Gautier V."/>
            <person name="Ament-Velasquez S.L."/>
            <person name="Kruys A."/>
            <person name="Hutchinson M.I."/>
            <person name="Powell A.J."/>
            <person name="Barry K."/>
            <person name="Miller A.N."/>
            <person name="Grigoriev I.V."/>
            <person name="Debuchy R."/>
            <person name="Gladieux P."/>
            <person name="Hiltunen Thoren M."/>
            <person name="Johannesson H."/>
        </authorList>
    </citation>
    <scope>NUCLEOTIDE SEQUENCE</scope>
    <source>
        <strain evidence="11">CBS 757.83</strain>
    </source>
</reference>
<evidence type="ECO:0000256" key="6">
    <source>
        <dbReference type="ARBA" id="ARBA00023128"/>
    </source>
</evidence>
<feature type="region of interest" description="Disordered" evidence="9">
    <location>
        <begin position="795"/>
        <end position="837"/>
    </location>
</feature>
<dbReference type="PROSITE" id="PS50297">
    <property type="entry name" value="ANK_REP_REGION"/>
    <property type="match status" value="1"/>
</dbReference>
<feature type="compositionally biased region" description="Polar residues" evidence="9">
    <location>
        <begin position="646"/>
        <end position="656"/>
    </location>
</feature>
<evidence type="ECO:0000256" key="7">
    <source>
        <dbReference type="ARBA" id="ARBA00023136"/>
    </source>
</evidence>
<evidence type="ECO:0000256" key="2">
    <source>
        <dbReference type="ARBA" id="ARBA00004240"/>
    </source>
</evidence>
<name>A0AAN6SWS7_9PEZI</name>
<evidence type="ECO:0000256" key="1">
    <source>
        <dbReference type="ARBA" id="ARBA00004173"/>
    </source>
</evidence>
<evidence type="ECO:0000313" key="12">
    <source>
        <dbReference type="Proteomes" id="UP001305647"/>
    </source>
</evidence>
<dbReference type="Gene3D" id="3.40.50.1820">
    <property type="entry name" value="alpha/beta hydrolase"/>
    <property type="match status" value="1"/>
</dbReference>
<dbReference type="Pfam" id="PF00023">
    <property type="entry name" value="Ank"/>
    <property type="match status" value="2"/>
</dbReference>
<dbReference type="Pfam" id="PF24883">
    <property type="entry name" value="NPHP3_N"/>
    <property type="match status" value="1"/>
</dbReference>
<dbReference type="InterPro" id="IPR036770">
    <property type="entry name" value="Ankyrin_rpt-contain_sf"/>
</dbReference>
<dbReference type="PANTHER" id="PTHR48182">
    <property type="entry name" value="PROTEIN SERAC1"/>
    <property type="match status" value="1"/>
</dbReference>
<keyword evidence="4" id="KW-0677">Repeat</keyword>
<dbReference type="GO" id="GO:0005739">
    <property type="term" value="C:mitochondrion"/>
    <property type="evidence" value="ECO:0007669"/>
    <property type="project" value="UniProtKB-SubCell"/>
</dbReference>
<protein>
    <recommendedName>
        <fullName evidence="10">Nephrocystin 3-like N-terminal domain-containing protein</fullName>
    </recommendedName>
</protein>
<feature type="domain" description="Nephrocystin 3-like N-terminal" evidence="10">
    <location>
        <begin position="393"/>
        <end position="520"/>
    </location>
</feature>
<feature type="compositionally biased region" description="Polar residues" evidence="9">
    <location>
        <begin position="80"/>
        <end position="105"/>
    </location>
</feature>
<dbReference type="EMBL" id="MU863806">
    <property type="protein sequence ID" value="KAK4095712.1"/>
    <property type="molecule type" value="Genomic_DNA"/>
</dbReference>
<dbReference type="SMART" id="SM00248">
    <property type="entry name" value="ANK"/>
    <property type="match status" value="2"/>
</dbReference>
<dbReference type="GO" id="GO:0016020">
    <property type="term" value="C:membrane"/>
    <property type="evidence" value="ECO:0007669"/>
    <property type="project" value="UniProtKB-SubCell"/>
</dbReference>
<accession>A0AAN6SWS7</accession>
<comment type="caution">
    <text evidence="11">The sequence shown here is derived from an EMBL/GenBank/DDBJ whole genome shotgun (WGS) entry which is preliminary data.</text>
</comment>
<keyword evidence="12" id="KW-1185">Reference proteome</keyword>
<keyword evidence="6" id="KW-0496">Mitochondrion</keyword>
<dbReference type="SUPFAM" id="SSF48403">
    <property type="entry name" value="Ankyrin repeat"/>
    <property type="match status" value="1"/>
</dbReference>
<comment type="subcellular location">
    <subcellularLocation>
        <location evidence="2">Endoplasmic reticulum</location>
    </subcellularLocation>
    <subcellularLocation>
        <location evidence="3">Membrane</location>
    </subcellularLocation>
    <subcellularLocation>
        <location evidence="1">Mitochondrion</location>
    </subcellularLocation>
</comment>
<gene>
    <name evidence="11" type="ORF">N658DRAFT_490487</name>
</gene>
<dbReference type="AlphaFoldDB" id="A0AAN6SWS7"/>
<feature type="region of interest" description="Disordered" evidence="9">
    <location>
        <begin position="643"/>
        <end position="671"/>
    </location>
</feature>
<feature type="region of interest" description="Disordered" evidence="9">
    <location>
        <begin position="48"/>
        <end position="111"/>
    </location>
</feature>
<feature type="repeat" description="ANK" evidence="8">
    <location>
        <begin position="545"/>
        <end position="577"/>
    </location>
</feature>
<reference evidence="11" key="2">
    <citation type="submission" date="2023-05" db="EMBL/GenBank/DDBJ databases">
        <authorList>
            <consortium name="Lawrence Berkeley National Laboratory"/>
            <person name="Steindorff A."/>
            <person name="Hensen N."/>
            <person name="Bonometti L."/>
            <person name="Westerberg I."/>
            <person name="Brannstrom I.O."/>
            <person name="Guillou S."/>
            <person name="Cros-Aarteil S."/>
            <person name="Calhoun S."/>
            <person name="Haridas S."/>
            <person name="Kuo A."/>
            <person name="Mondo S."/>
            <person name="Pangilinan J."/>
            <person name="Riley R."/>
            <person name="Labutti K."/>
            <person name="Andreopoulos B."/>
            <person name="Lipzen A."/>
            <person name="Chen C."/>
            <person name="Yanf M."/>
            <person name="Daum C."/>
            <person name="Ng V."/>
            <person name="Clum A."/>
            <person name="Ohm R."/>
            <person name="Martin F."/>
            <person name="Silar P."/>
            <person name="Natvig D."/>
            <person name="Lalanne C."/>
            <person name="Gautier V."/>
            <person name="Ament-Velasquez S.L."/>
            <person name="Kruys A."/>
            <person name="Hutchinson M.I."/>
            <person name="Powell A.J."/>
            <person name="Barry K."/>
            <person name="Miller A.N."/>
            <person name="Grigoriev I.V."/>
            <person name="Debuchy R."/>
            <person name="Gladieux P."/>
            <person name="Thoren M.H."/>
            <person name="Johannesson H."/>
        </authorList>
    </citation>
    <scope>NUCLEOTIDE SEQUENCE</scope>
    <source>
        <strain evidence="11">CBS 757.83</strain>
    </source>
</reference>
<evidence type="ECO:0000256" key="8">
    <source>
        <dbReference type="PROSITE-ProRule" id="PRU00023"/>
    </source>
</evidence>
<evidence type="ECO:0000259" key="10">
    <source>
        <dbReference type="Pfam" id="PF24883"/>
    </source>
</evidence>
<evidence type="ECO:0000256" key="9">
    <source>
        <dbReference type="SAM" id="MobiDB-lite"/>
    </source>
</evidence>
<evidence type="ECO:0000256" key="3">
    <source>
        <dbReference type="ARBA" id="ARBA00004370"/>
    </source>
</evidence>
<dbReference type="InterPro" id="IPR056884">
    <property type="entry name" value="NPHP3-like_N"/>
</dbReference>
<evidence type="ECO:0000313" key="11">
    <source>
        <dbReference type="EMBL" id="KAK4095712.1"/>
    </source>
</evidence>
<organism evidence="11 12">
    <name type="scientific">Parathielavia hyrcaniae</name>
    <dbReference type="NCBI Taxonomy" id="113614"/>
    <lineage>
        <taxon>Eukaryota</taxon>
        <taxon>Fungi</taxon>
        <taxon>Dikarya</taxon>
        <taxon>Ascomycota</taxon>
        <taxon>Pezizomycotina</taxon>
        <taxon>Sordariomycetes</taxon>
        <taxon>Sordariomycetidae</taxon>
        <taxon>Sordariales</taxon>
        <taxon>Chaetomiaceae</taxon>
        <taxon>Parathielavia</taxon>
    </lineage>
</organism>